<dbReference type="HOGENOM" id="CLU_622386_0_0_11"/>
<protein>
    <submittedName>
        <fullName evidence="2">Uncharacterized protein</fullName>
    </submittedName>
</protein>
<reference evidence="3" key="1">
    <citation type="journal article" date="2008" name="PLoS ONE">
        <title>Survival in nuclear waste, extreme resistance, and potential applications gleaned from the genome sequence of Kineococcus radiotolerans SRS30216.</title>
        <authorList>
            <person name="Bagwell C.E."/>
            <person name="Bhat S."/>
            <person name="Hawkins G.M."/>
            <person name="Smith B.W."/>
            <person name="Biswas T."/>
            <person name="Hoover T.R."/>
            <person name="Saunders E."/>
            <person name="Han C.S."/>
            <person name="Tsodikov O.V."/>
            <person name="Shimkets L.J."/>
        </authorList>
    </citation>
    <scope>NUCLEOTIDE SEQUENCE [LARGE SCALE GENOMIC DNA]</scope>
    <source>
        <strain evidence="3">ATCC BAA-149 / DSM 14245 / SRS30216</strain>
    </source>
</reference>
<keyword evidence="3" id="KW-1185">Reference proteome</keyword>
<dbReference type="eggNOG" id="ENOG50334XM">
    <property type="taxonomic scope" value="Bacteria"/>
</dbReference>
<feature type="compositionally biased region" description="Basic and acidic residues" evidence="1">
    <location>
        <begin position="283"/>
        <end position="294"/>
    </location>
</feature>
<evidence type="ECO:0000313" key="3">
    <source>
        <dbReference type="Proteomes" id="UP000001116"/>
    </source>
</evidence>
<proteinExistence type="predicted"/>
<name>A6WBQ2_KINRD</name>
<organism evidence="2 3">
    <name type="scientific">Kineococcus radiotolerans (strain ATCC BAA-149 / DSM 14245 / SRS30216)</name>
    <dbReference type="NCBI Taxonomy" id="266940"/>
    <lineage>
        <taxon>Bacteria</taxon>
        <taxon>Bacillati</taxon>
        <taxon>Actinomycetota</taxon>
        <taxon>Actinomycetes</taxon>
        <taxon>Kineosporiales</taxon>
        <taxon>Kineosporiaceae</taxon>
        <taxon>Kineococcus</taxon>
    </lineage>
</organism>
<evidence type="ECO:0000313" key="2">
    <source>
        <dbReference type="EMBL" id="ABS04241.1"/>
    </source>
</evidence>
<feature type="region of interest" description="Disordered" evidence="1">
    <location>
        <begin position="262"/>
        <end position="296"/>
    </location>
</feature>
<dbReference type="AlphaFoldDB" id="A6WBQ2"/>
<accession>A6WBQ2</accession>
<dbReference type="EMBL" id="CP000750">
    <property type="protein sequence ID" value="ABS04241.1"/>
    <property type="molecule type" value="Genomic_DNA"/>
</dbReference>
<sequence length="439" mass="47133">MVCADEDGLWVQHSRRGPLVRVDLDGVATAVWTQGLVLAAAGPGGAWCTSPPPAQELVRGGEAEPVIFAGGAALARVERDGTVRKVFTDAPVSALATTDEALWVQLDVEPAALRELGADTYEGTWSSRWVPLPWTGDLPQRIEAVGGLPQPPSTAVAVRPGGVGRWSGYLYDPDVDADSEEVVEAAGSSWRMGWQPEAVDVQDESEGRRPGRVVAAAFAVPDPLGVPDPRVEGFSTEPVRVFQLGSYGISAAAGVGEHLVVVTGGPPPSLEPTRDGSTAGGSEAERRAGPRDRPTPCVVALHPGTSELRLWLSGDEVDISDLCWPLVPRPLDADSYAQQVLTSWSRMDRYWQGPDGWHPLTSGVSGSRARLIGDWPATRVEFTFDYAPRPGVRVRRFIALFDELGAIEYPEYADVGLMEDLDTERVPPLTDARDGFLDM</sequence>
<dbReference type="KEGG" id="kra:Krad_2771"/>
<evidence type="ECO:0000256" key="1">
    <source>
        <dbReference type="SAM" id="MobiDB-lite"/>
    </source>
</evidence>
<gene>
    <name evidence="2" type="ordered locus">Krad_2771</name>
</gene>
<dbReference type="Proteomes" id="UP000001116">
    <property type="component" value="Chromosome"/>
</dbReference>